<gene>
    <name evidence="6" type="ORF">SAMN02745121_05602</name>
</gene>
<feature type="chain" id="PRO_5011566444" evidence="5">
    <location>
        <begin position="25"/>
        <end position="306"/>
    </location>
</feature>
<evidence type="ECO:0000256" key="1">
    <source>
        <dbReference type="ARBA" id="ARBA00022729"/>
    </source>
</evidence>
<proteinExistence type="predicted"/>
<organism evidence="6 7">
    <name type="scientific">Nannocystis exedens</name>
    <dbReference type="NCBI Taxonomy" id="54"/>
    <lineage>
        <taxon>Bacteria</taxon>
        <taxon>Pseudomonadati</taxon>
        <taxon>Myxococcota</taxon>
        <taxon>Polyangia</taxon>
        <taxon>Nannocystales</taxon>
        <taxon>Nannocystaceae</taxon>
        <taxon>Nannocystis</taxon>
    </lineage>
</organism>
<feature type="region of interest" description="Disordered" evidence="4">
    <location>
        <begin position="21"/>
        <end position="104"/>
    </location>
</feature>
<keyword evidence="1 5" id="KW-0732">Signal</keyword>
<keyword evidence="3" id="KW-1015">Disulfide bond</keyword>
<dbReference type="STRING" id="54.SAMN02745121_05602"/>
<dbReference type="InterPro" id="IPR011936">
    <property type="entry name" value="Myxo_disulph_rpt"/>
</dbReference>
<dbReference type="AlphaFoldDB" id="A0A1I2DLJ9"/>
<evidence type="ECO:0000256" key="5">
    <source>
        <dbReference type="SAM" id="SignalP"/>
    </source>
</evidence>
<dbReference type="NCBIfam" id="TIGR02232">
    <property type="entry name" value="myxo_disulf_rpt"/>
    <property type="match status" value="1"/>
</dbReference>
<dbReference type="Gene3D" id="3.10.100.10">
    <property type="entry name" value="Mannose-Binding Protein A, subunit A"/>
    <property type="match status" value="1"/>
</dbReference>
<evidence type="ECO:0000256" key="4">
    <source>
        <dbReference type="SAM" id="MobiDB-lite"/>
    </source>
</evidence>
<feature type="signal peptide" evidence="5">
    <location>
        <begin position="1"/>
        <end position="24"/>
    </location>
</feature>
<dbReference type="SUPFAM" id="SSF56436">
    <property type="entry name" value="C-type lectin-like"/>
    <property type="match status" value="1"/>
</dbReference>
<dbReference type="RefSeq" id="WP_245913661.1">
    <property type="nucleotide sequence ID" value="NZ_FOMX01000020.1"/>
</dbReference>
<dbReference type="Proteomes" id="UP000199400">
    <property type="component" value="Unassembled WGS sequence"/>
</dbReference>
<sequence>MSFARSQVLIVVLAASGCFSPAGVDGGATSSETSAATTEATAGPETTEAGTSTSTGAAPTTGPTGTVTSMATTTTEPVTSTEPLTTTTPDTTTTDETTGTVCGDGTADFPVEECDDGNEVDGDGCSAGCELELPDKQKRFVFLTSATYSGLEVGKLAEADARCNALAKASAVPTVKDRNFKAWLSDGRVAAIDRISPFSGEFVLVTGVPVANNSTAFTTGGLMAMINVTETGAQIPWLMRSCGGSSDGVWTGTHVDGTADAANCNNWQADRGQGLMGAFGAVDGNWTQCSPRSCDNRFRLYCIESE</sequence>
<dbReference type="InterPro" id="IPR016187">
    <property type="entry name" value="CTDL_fold"/>
</dbReference>
<accession>A0A1I2DLJ9</accession>
<name>A0A1I2DLJ9_9BACT</name>
<dbReference type="InterPro" id="IPR016186">
    <property type="entry name" value="C-type_lectin-like/link_sf"/>
</dbReference>
<evidence type="ECO:0000256" key="2">
    <source>
        <dbReference type="ARBA" id="ARBA00022737"/>
    </source>
</evidence>
<keyword evidence="7" id="KW-1185">Reference proteome</keyword>
<evidence type="ECO:0000313" key="6">
    <source>
        <dbReference type="EMBL" id="SFE81454.1"/>
    </source>
</evidence>
<keyword evidence="2" id="KW-0677">Repeat</keyword>
<dbReference type="PROSITE" id="PS51257">
    <property type="entry name" value="PROKAR_LIPOPROTEIN"/>
    <property type="match status" value="1"/>
</dbReference>
<evidence type="ECO:0000256" key="3">
    <source>
        <dbReference type="ARBA" id="ARBA00023157"/>
    </source>
</evidence>
<reference evidence="7" key="1">
    <citation type="submission" date="2016-10" db="EMBL/GenBank/DDBJ databases">
        <authorList>
            <person name="Varghese N."/>
            <person name="Submissions S."/>
        </authorList>
    </citation>
    <scope>NUCLEOTIDE SEQUENCE [LARGE SCALE GENOMIC DNA]</scope>
    <source>
        <strain evidence="7">ATCC 25963</strain>
    </source>
</reference>
<feature type="compositionally biased region" description="Low complexity" evidence="4">
    <location>
        <begin position="27"/>
        <end position="104"/>
    </location>
</feature>
<evidence type="ECO:0000313" key="7">
    <source>
        <dbReference type="Proteomes" id="UP000199400"/>
    </source>
</evidence>
<protein>
    <submittedName>
        <fullName evidence="6">Myxococcus cysteine-rich repeat-containing protein</fullName>
    </submittedName>
</protein>
<dbReference type="EMBL" id="FOMX01000020">
    <property type="protein sequence ID" value="SFE81454.1"/>
    <property type="molecule type" value="Genomic_DNA"/>
</dbReference>